<keyword evidence="10" id="KW-1133">Transmembrane helix</keyword>
<comment type="caution">
    <text evidence="15">The sequence shown here is derived from an EMBL/GenBank/DDBJ whole genome shotgun (WGS) entry which is preliminary data.</text>
</comment>
<dbReference type="PANTHER" id="PTHR10859">
    <property type="entry name" value="GLYCOSYL TRANSFERASE"/>
    <property type="match status" value="1"/>
</dbReference>
<evidence type="ECO:0000256" key="1">
    <source>
        <dbReference type="ARBA" id="ARBA00004389"/>
    </source>
</evidence>
<evidence type="ECO:0000256" key="5">
    <source>
        <dbReference type="ARBA" id="ARBA00022676"/>
    </source>
</evidence>
<keyword evidence="6" id="KW-0808">Transferase</keyword>
<dbReference type="SUPFAM" id="SSF53448">
    <property type="entry name" value="Nucleotide-diphospho-sugar transferases"/>
    <property type="match status" value="1"/>
</dbReference>
<feature type="domain" description="Glycosyltransferase 2-like" evidence="14">
    <location>
        <begin position="219"/>
        <end position="357"/>
    </location>
</feature>
<dbReference type="Pfam" id="PF00535">
    <property type="entry name" value="Glycos_transf_2"/>
    <property type="match status" value="1"/>
</dbReference>
<evidence type="ECO:0000313" key="15">
    <source>
        <dbReference type="EMBL" id="KAJ8603541.1"/>
    </source>
</evidence>
<dbReference type="CDD" id="cd04188">
    <property type="entry name" value="DPG_synthase"/>
    <property type="match status" value="1"/>
</dbReference>
<keyword evidence="9" id="KW-0735">Signal-anchor</keyword>
<dbReference type="GO" id="GO:0005789">
    <property type="term" value="C:endoplasmic reticulum membrane"/>
    <property type="evidence" value="ECO:0007669"/>
    <property type="project" value="UniProtKB-SubCell"/>
</dbReference>
<dbReference type="AlphaFoldDB" id="A0AAD7UDX5"/>
<dbReference type="GO" id="GO:0004581">
    <property type="term" value="F:dolichyl-phosphate beta-glucosyltransferase activity"/>
    <property type="evidence" value="ECO:0007669"/>
    <property type="project" value="UniProtKB-EC"/>
</dbReference>
<proteinExistence type="inferred from homology"/>
<evidence type="ECO:0000259" key="14">
    <source>
        <dbReference type="Pfam" id="PF00535"/>
    </source>
</evidence>
<evidence type="ECO:0000256" key="10">
    <source>
        <dbReference type="ARBA" id="ARBA00022989"/>
    </source>
</evidence>
<dbReference type="GO" id="GO:0006487">
    <property type="term" value="P:protein N-linked glycosylation"/>
    <property type="evidence" value="ECO:0007669"/>
    <property type="project" value="TreeGrafter"/>
</dbReference>
<evidence type="ECO:0000256" key="6">
    <source>
        <dbReference type="ARBA" id="ARBA00022679"/>
    </source>
</evidence>
<sequence length="507" mass="55080">MLFGILVIATTLAFESTAPVRFASRAQERGAGQLWLERNRRPKKIAVALDDDALQQNQRRHAANSILAGLVCLFLPPALAVPSCDADCLSNCKRVAPGNERYCVAACGDYCAQPDRRDGLSGSVGGGYRGFLSGLITGTVPYGQDLPPSVRSPNEGVFVCVAGVVRWVVAWALMPFGAARARRERRGSERAERRAWAREMAAREEAITLSAAKDRVELSVVVPAFNERRRLAKMLREAAEVLRGSFEVVVVDDGSEDNTAMVAEEAGAALLPPGAVRVAKLKTNRGKGGAVREGALRSRGDWILVADADGATRFADYERLRAIIGNERAIAVGSRAHLTSEVVAKRSPLRNFLMRGFHVLVAVVGGVRDVRDTQCGFKLFPRAALPAIAAIHLERWAFDVELLYIAKHLGFRVFEVDVHWSEIPGSKLSILKDSLQMARDIFCFRLAYLAGIWRLPLDDAKDAWALRGGGGGGGGGGGADHRRRALAPPYDDDDDDENEVQCGPLCW</sequence>
<keyword evidence="16" id="KW-1185">Reference proteome</keyword>
<keyword evidence="5" id="KW-0328">Glycosyltransferase</keyword>
<comment type="pathway">
    <text evidence="2">Protein modification; protein glycosylation.</text>
</comment>
<evidence type="ECO:0000313" key="16">
    <source>
        <dbReference type="Proteomes" id="UP001230188"/>
    </source>
</evidence>
<evidence type="ECO:0000256" key="12">
    <source>
        <dbReference type="ARBA" id="ARBA00045097"/>
    </source>
</evidence>
<comment type="catalytic activity">
    <reaction evidence="12">
        <text>a di-trans,poly-cis-dolichyl phosphate + UDP-alpha-D-glucose = a di-trans,poly-cis-dolichyl beta-D-glucosyl phosphate + UDP</text>
        <dbReference type="Rhea" id="RHEA:15401"/>
        <dbReference type="Rhea" id="RHEA-COMP:19498"/>
        <dbReference type="Rhea" id="RHEA-COMP:19502"/>
        <dbReference type="ChEBI" id="CHEBI:57525"/>
        <dbReference type="ChEBI" id="CHEBI:57683"/>
        <dbReference type="ChEBI" id="CHEBI:58223"/>
        <dbReference type="ChEBI" id="CHEBI:58885"/>
        <dbReference type="EC" id="2.4.1.117"/>
    </reaction>
    <physiologicalReaction direction="left-to-right" evidence="12">
        <dbReference type="Rhea" id="RHEA:15402"/>
    </physiologicalReaction>
</comment>
<keyword evidence="7" id="KW-0812">Transmembrane</keyword>
<protein>
    <recommendedName>
        <fullName evidence="4">dolichyl-phosphate beta-glucosyltransferase</fullName>
        <ecNumber evidence="4">2.4.1.117</ecNumber>
    </recommendedName>
</protein>
<organism evidence="15 16">
    <name type="scientific">Chrysophaeum taylorii</name>
    <dbReference type="NCBI Taxonomy" id="2483200"/>
    <lineage>
        <taxon>Eukaryota</taxon>
        <taxon>Sar</taxon>
        <taxon>Stramenopiles</taxon>
        <taxon>Ochrophyta</taxon>
        <taxon>Pelagophyceae</taxon>
        <taxon>Pelagomonadales</taxon>
        <taxon>Pelagomonadaceae</taxon>
        <taxon>Chrysophaeum</taxon>
    </lineage>
</organism>
<evidence type="ECO:0000256" key="7">
    <source>
        <dbReference type="ARBA" id="ARBA00022692"/>
    </source>
</evidence>
<comment type="similarity">
    <text evidence="3">Belongs to the glycosyltransferase 2 family.</text>
</comment>
<feature type="region of interest" description="Disordered" evidence="13">
    <location>
        <begin position="471"/>
        <end position="499"/>
    </location>
</feature>
<accession>A0AAD7UDX5</accession>
<reference evidence="15" key="1">
    <citation type="submission" date="2023-01" db="EMBL/GenBank/DDBJ databases">
        <title>Metagenome sequencing of chrysophaentin producing Chrysophaeum taylorii.</title>
        <authorList>
            <person name="Davison J."/>
            <person name="Bewley C."/>
        </authorList>
    </citation>
    <scope>NUCLEOTIDE SEQUENCE</scope>
    <source>
        <strain evidence="15">NIES-1699</strain>
    </source>
</reference>
<evidence type="ECO:0000256" key="2">
    <source>
        <dbReference type="ARBA" id="ARBA00004922"/>
    </source>
</evidence>
<evidence type="ECO:0000256" key="13">
    <source>
        <dbReference type="SAM" id="MobiDB-lite"/>
    </source>
</evidence>
<feature type="compositionally biased region" description="Acidic residues" evidence="13">
    <location>
        <begin position="490"/>
        <end position="499"/>
    </location>
</feature>
<gene>
    <name evidence="15" type="ORF">CTAYLR_004883</name>
</gene>
<dbReference type="Proteomes" id="UP001230188">
    <property type="component" value="Unassembled WGS sequence"/>
</dbReference>
<evidence type="ECO:0000256" key="9">
    <source>
        <dbReference type="ARBA" id="ARBA00022968"/>
    </source>
</evidence>
<evidence type="ECO:0000256" key="8">
    <source>
        <dbReference type="ARBA" id="ARBA00022824"/>
    </source>
</evidence>
<comment type="subcellular location">
    <subcellularLocation>
        <location evidence="1">Endoplasmic reticulum membrane</location>
        <topology evidence="1">Single-pass membrane protein</topology>
    </subcellularLocation>
</comment>
<dbReference type="EMBL" id="JAQMWT010000349">
    <property type="protein sequence ID" value="KAJ8603541.1"/>
    <property type="molecule type" value="Genomic_DNA"/>
</dbReference>
<dbReference type="EC" id="2.4.1.117" evidence="4"/>
<dbReference type="PANTHER" id="PTHR10859:SF91">
    <property type="entry name" value="DOLICHYL-PHOSPHATE BETA-GLUCOSYLTRANSFERASE"/>
    <property type="match status" value="1"/>
</dbReference>
<evidence type="ECO:0000256" key="4">
    <source>
        <dbReference type="ARBA" id="ARBA00012583"/>
    </source>
</evidence>
<dbReference type="Gene3D" id="3.90.550.10">
    <property type="entry name" value="Spore Coat Polysaccharide Biosynthesis Protein SpsA, Chain A"/>
    <property type="match status" value="1"/>
</dbReference>
<name>A0AAD7UDX5_9STRA</name>
<keyword evidence="8" id="KW-0256">Endoplasmic reticulum</keyword>
<dbReference type="InterPro" id="IPR001173">
    <property type="entry name" value="Glyco_trans_2-like"/>
</dbReference>
<evidence type="ECO:0000256" key="11">
    <source>
        <dbReference type="ARBA" id="ARBA00023136"/>
    </source>
</evidence>
<evidence type="ECO:0000256" key="3">
    <source>
        <dbReference type="ARBA" id="ARBA00006739"/>
    </source>
</evidence>
<dbReference type="InterPro" id="IPR029044">
    <property type="entry name" value="Nucleotide-diphossugar_trans"/>
</dbReference>
<dbReference type="InterPro" id="IPR035518">
    <property type="entry name" value="DPG_synthase"/>
</dbReference>
<keyword evidence="11" id="KW-0472">Membrane</keyword>